<protein>
    <recommendedName>
        <fullName evidence="3">DUF2332 domain-containing protein</fullName>
    </recommendedName>
</protein>
<dbReference type="Proteomes" id="UP000199340">
    <property type="component" value="Unassembled WGS sequence"/>
</dbReference>
<accession>A0A1G8L0R1</accession>
<dbReference type="AlphaFoldDB" id="A0A1G8L0R1"/>
<proteinExistence type="predicted"/>
<evidence type="ECO:0008006" key="3">
    <source>
        <dbReference type="Google" id="ProtNLM"/>
    </source>
</evidence>
<name>A0A1G8L0R1_9RHOB</name>
<organism evidence="1 2">
    <name type="scientific">Lutimaribacter saemankumensis</name>
    <dbReference type="NCBI Taxonomy" id="490829"/>
    <lineage>
        <taxon>Bacteria</taxon>
        <taxon>Pseudomonadati</taxon>
        <taxon>Pseudomonadota</taxon>
        <taxon>Alphaproteobacteria</taxon>
        <taxon>Rhodobacterales</taxon>
        <taxon>Roseobacteraceae</taxon>
        <taxon>Lutimaribacter</taxon>
    </lineage>
</organism>
<sequence length="323" mass="34809">MARLMGLMAGHWPLDRALAARMEAWPGDVGPKGVSLPLRLAGGLHALKLLGVAPDLAAAYPPNEVPDAQLLAALRGAMLQHADFLDRWIDSAPQTNELGRSAVLIAAARWLAARHDLPLILSELGASAGLNLHFDRYALRVGGRDYGPANPVLALEPDWRGPDPAAAGIKVTDRAGADLNPLDPTDDEDALRLLAYLWPDQPERLARTRAALALPPAPVAQGDAIDWLRMRLAAPKPGHLHLIFHTIAWQYFPAETQARGQAMIEAAGMAATHDAPLAWLGMEADGHTPGAAVTLRLWPGDLHLSLGRACFHGRWVQWMPEPV</sequence>
<evidence type="ECO:0000313" key="1">
    <source>
        <dbReference type="EMBL" id="SDI49259.1"/>
    </source>
</evidence>
<dbReference type="EMBL" id="FNEB01000003">
    <property type="protein sequence ID" value="SDI49259.1"/>
    <property type="molecule type" value="Genomic_DNA"/>
</dbReference>
<reference evidence="1 2" key="1">
    <citation type="submission" date="2016-10" db="EMBL/GenBank/DDBJ databases">
        <authorList>
            <person name="de Groot N.N."/>
        </authorList>
    </citation>
    <scope>NUCLEOTIDE SEQUENCE [LARGE SCALE GENOMIC DNA]</scope>
    <source>
        <strain evidence="1 2">DSM 28010</strain>
    </source>
</reference>
<dbReference type="STRING" id="490829.SAMN05421850_103127"/>
<evidence type="ECO:0000313" key="2">
    <source>
        <dbReference type="Proteomes" id="UP000199340"/>
    </source>
</evidence>
<gene>
    <name evidence="1" type="ORF">SAMN05421850_103127</name>
</gene>
<keyword evidence="2" id="KW-1185">Reference proteome</keyword>
<dbReference type="InterPro" id="IPR011200">
    <property type="entry name" value="UCP012608"/>
</dbReference>
<dbReference type="Pfam" id="PF10094">
    <property type="entry name" value="DUF2332"/>
    <property type="match status" value="1"/>
</dbReference>
<dbReference type="PIRSF" id="PIRSF012608">
    <property type="entry name" value="UCP012608"/>
    <property type="match status" value="1"/>
</dbReference>